<proteinExistence type="predicted"/>
<protein>
    <submittedName>
        <fullName evidence="2">Uncharacterized protein</fullName>
    </submittedName>
</protein>
<organism evidence="2 3">
    <name type="scientific">Mycobacterium ulcerans str. Harvey</name>
    <dbReference type="NCBI Taxonomy" id="1299332"/>
    <lineage>
        <taxon>Bacteria</taxon>
        <taxon>Bacillati</taxon>
        <taxon>Actinomycetota</taxon>
        <taxon>Actinomycetes</taxon>
        <taxon>Mycobacteriales</taxon>
        <taxon>Mycobacteriaceae</taxon>
        <taxon>Mycobacterium</taxon>
        <taxon>Mycobacterium ulcerans group</taxon>
    </lineage>
</organism>
<name>A0ABP3AN68_MYCUL</name>
<evidence type="ECO:0000256" key="1">
    <source>
        <dbReference type="SAM" id="MobiDB-lite"/>
    </source>
</evidence>
<keyword evidence="3" id="KW-1185">Reference proteome</keyword>
<sequence>MGTSLNPPAAPPDRPRLPQVGPADNSRCGSGQSRIEYPADSCGSV</sequence>
<reference evidence="2 3" key="1">
    <citation type="submission" date="2014-01" db="EMBL/GenBank/DDBJ databases">
        <authorList>
            <person name="Dobos K."/>
            <person name="Lenaerts A."/>
            <person name="Ordway D."/>
            <person name="DeGroote M.A."/>
            <person name="Parker T."/>
            <person name="Sizemore C."/>
            <person name="Tallon L.J."/>
            <person name="Sadzewicz L.K."/>
            <person name="Sengamalay N."/>
            <person name="Fraser C.M."/>
            <person name="Hine E."/>
            <person name="Shefchek K.A."/>
            <person name="Das S.P."/>
            <person name="Tettelin H."/>
        </authorList>
    </citation>
    <scope>NUCLEOTIDE SEQUENCE [LARGE SCALE GENOMIC DNA]</scope>
    <source>
        <strain evidence="2 3">Harvey</strain>
    </source>
</reference>
<feature type="region of interest" description="Disordered" evidence="1">
    <location>
        <begin position="1"/>
        <end position="45"/>
    </location>
</feature>
<evidence type="ECO:0000313" key="3">
    <source>
        <dbReference type="Proteomes" id="UP000020681"/>
    </source>
</evidence>
<dbReference type="Proteomes" id="UP000020681">
    <property type="component" value="Unassembled WGS sequence"/>
</dbReference>
<accession>A0ABP3AN68</accession>
<gene>
    <name evidence="2" type="ORF">I551_0988</name>
</gene>
<dbReference type="EMBL" id="JAOL01000075">
    <property type="protein sequence ID" value="EUA92563.1"/>
    <property type="molecule type" value="Genomic_DNA"/>
</dbReference>
<evidence type="ECO:0000313" key="2">
    <source>
        <dbReference type="EMBL" id="EUA92563.1"/>
    </source>
</evidence>
<comment type="caution">
    <text evidence="2">The sequence shown here is derived from an EMBL/GenBank/DDBJ whole genome shotgun (WGS) entry which is preliminary data.</text>
</comment>